<evidence type="ECO:0000256" key="2">
    <source>
        <dbReference type="SAM" id="MobiDB-lite"/>
    </source>
</evidence>
<dbReference type="CDD" id="cd00118">
    <property type="entry name" value="LysM"/>
    <property type="match status" value="1"/>
</dbReference>
<dbReference type="InterPro" id="IPR011098">
    <property type="entry name" value="G5_dom"/>
</dbReference>
<proteinExistence type="predicted"/>
<dbReference type="InterPro" id="IPR050570">
    <property type="entry name" value="Cell_wall_metabolism_enzyme"/>
</dbReference>
<evidence type="ECO:0000313" key="6">
    <source>
        <dbReference type="EMBL" id="QXM06977.1"/>
    </source>
</evidence>
<evidence type="ECO:0000259" key="5">
    <source>
        <dbReference type="PROSITE" id="PS51782"/>
    </source>
</evidence>
<dbReference type="InterPro" id="IPR016047">
    <property type="entry name" value="M23ase_b-sheet_dom"/>
</dbReference>
<gene>
    <name evidence="6" type="ORF">KVH43_04455</name>
</gene>
<dbReference type="SMART" id="SM00257">
    <property type="entry name" value="LysM"/>
    <property type="match status" value="1"/>
</dbReference>
<dbReference type="Pfam" id="PF01551">
    <property type="entry name" value="Peptidase_M23"/>
    <property type="match status" value="1"/>
</dbReference>
<dbReference type="InterPro" id="IPR018392">
    <property type="entry name" value="LysM"/>
</dbReference>
<name>A0ABX8REU8_9CLOT</name>
<organism evidence="6 7">
    <name type="scientific">Crassaminicella indica</name>
    <dbReference type="NCBI Taxonomy" id="2855394"/>
    <lineage>
        <taxon>Bacteria</taxon>
        <taxon>Bacillati</taxon>
        <taxon>Bacillota</taxon>
        <taxon>Clostridia</taxon>
        <taxon>Eubacteriales</taxon>
        <taxon>Clostridiaceae</taxon>
        <taxon>Crassaminicella</taxon>
    </lineage>
</organism>
<feature type="region of interest" description="Disordered" evidence="2">
    <location>
        <begin position="329"/>
        <end position="348"/>
    </location>
</feature>
<dbReference type="EMBL" id="CP078093">
    <property type="protein sequence ID" value="QXM06977.1"/>
    <property type="molecule type" value="Genomic_DNA"/>
</dbReference>
<dbReference type="RefSeq" id="WP_218283669.1">
    <property type="nucleotide sequence ID" value="NZ_CP078093.1"/>
</dbReference>
<evidence type="ECO:0000313" key="7">
    <source>
        <dbReference type="Proteomes" id="UP000886818"/>
    </source>
</evidence>
<dbReference type="PANTHER" id="PTHR21666:SF270">
    <property type="entry name" value="MUREIN HYDROLASE ACTIVATOR ENVC"/>
    <property type="match status" value="1"/>
</dbReference>
<dbReference type="PROSITE" id="PS51109">
    <property type="entry name" value="G5"/>
    <property type="match status" value="1"/>
</dbReference>
<reference evidence="6" key="1">
    <citation type="submission" date="2021-07" db="EMBL/GenBank/DDBJ databases">
        <title>Complete genome sequence of Crassaminicella sp. 143-21, isolated from a deep-sea hydrothermal vent.</title>
        <authorList>
            <person name="Li X."/>
        </authorList>
    </citation>
    <scope>NUCLEOTIDE SEQUENCE</scope>
    <source>
        <strain evidence="6">143-21</strain>
    </source>
</reference>
<dbReference type="SMART" id="SM01208">
    <property type="entry name" value="G5"/>
    <property type="match status" value="1"/>
</dbReference>
<dbReference type="PROSITE" id="PS51782">
    <property type="entry name" value="LYSM"/>
    <property type="match status" value="1"/>
</dbReference>
<feature type="domain" description="LysM" evidence="5">
    <location>
        <begin position="203"/>
        <end position="247"/>
    </location>
</feature>
<dbReference type="PANTHER" id="PTHR21666">
    <property type="entry name" value="PEPTIDASE-RELATED"/>
    <property type="match status" value="1"/>
</dbReference>
<evidence type="ECO:0000256" key="1">
    <source>
        <dbReference type="ARBA" id="ARBA00022729"/>
    </source>
</evidence>
<feature type="transmembrane region" description="Helical" evidence="3">
    <location>
        <begin position="29"/>
        <end position="48"/>
    </location>
</feature>
<dbReference type="CDD" id="cd12797">
    <property type="entry name" value="M23_peptidase"/>
    <property type="match status" value="1"/>
</dbReference>
<dbReference type="Pfam" id="PF01476">
    <property type="entry name" value="LysM"/>
    <property type="match status" value="1"/>
</dbReference>
<keyword evidence="3" id="KW-1133">Transmembrane helix</keyword>
<dbReference type="Pfam" id="PF07501">
    <property type="entry name" value="G5"/>
    <property type="match status" value="1"/>
</dbReference>
<accession>A0ABX8REU8</accession>
<protein>
    <submittedName>
        <fullName evidence="6">Peptidoglycan DD-metalloendopeptidase family protein</fullName>
    </submittedName>
</protein>
<sequence length="463" mass="52179">MKTEECSQILRNKVSKYYEKLNKNGKGKIYIGLILTAVLFIGIFAYNYHTAYIVKIDGKVLGIVRDKKDFTDVLEHMQARLHKVYGKDVNIHESIVYERTKAEDKALIKLDEIEKVIKSKVHFEVKAYGIKAGNKVIAAVAKKEDAEKVLDQIKKIYVDKEKKLEKVYFVENVKIASIEAEVNSVKTSEDALKMILQGTEEEQIHEVQKGESFWTIAKKYKLSVDDLVKANPDVNPERLQINQKISLVVPKPLLTVATVEKVKYEETIPYEVEFEETSALYKGDKKIKVKGEDGKREIVAEVVSYNGVEHNKNILEEKIVKKPKKQIVLKGTKNPPPKKGTGSLRNPTRGVLTSPFGWRWGRKHTGIDIGAPRGTPVKAADGGVVIFAGWKGRYGKCVIIDHGANTQTWYAHNSSILVKVGQRVYKGQVISKIGSTGNSTGPHLHFEVRKNGVPVNPLRYVRY</sequence>
<keyword evidence="7" id="KW-1185">Reference proteome</keyword>
<keyword evidence="3" id="KW-0812">Transmembrane</keyword>
<evidence type="ECO:0000256" key="3">
    <source>
        <dbReference type="SAM" id="Phobius"/>
    </source>
</evidence>
<keyword evidence="3" id="KW-0472">Membrane</keyword>
<feature type="domain" description="G5" evidence="4">
    <location>
        <begin position="253"/>
        <end position="334"/>
    </location>
</feature>
<dbReference type="Proteomes" id="UP000886818">
    <property type="component" value="Chromosome"/>
</dbReference>
<evidence type="ECO:0000259" key="4">
    <source>
        <dbReference type="PROSITE" id="PS51109"/>
    </source>
</evidence>
<keyword evidence="1" id="KW-0732">Signal</keyword>